<dbReference type="Gene3D" id="3.40.630.30">
    <property type="match status" value="1"/>
</dbReference>
<accession>A0A653BCR2</accession>
<dbReference type="InterPro" id="IPR000182">
    <property type="entry name" value="GNAT_dom"/>
</dbReference>
<dbReference type="PANTHER" id="PTHR13947">
    <property type="entry name" value="GNAT FAMILY N-ACETYLTRANSFERASE"/>
    <property type="match status" value="1"/>
</dbReference>
<sequence length="155" mass="17273">MTDLVIREAAPEQVPLELLLLADPNESKVRAYLPGCRCFIAVQNEQVLGACAVTRPVHGVAELMSIAVCARQQRSGVGSRLLRAVIDAVRDCGARALEVGTGSFGYQLTFYQRQGFRVTAIDRDFFVRHYPQPIHEEGIQLRDMLRLTLEFAEQA</sequence>
<name>A0A653BCR2_ECTOL</name>
<keyword evidence="1 2" id="KW-0808">Transferase</keyword>
<dbReference type="CDD" id="cd04301">
    <property type="entry name" value="NAT_SF"/>
    <property type="match status" value="1"/>
</dbReference>
<dbReference type="Pfam" id="PF00583">
    <property type="entry name" value="Acetyltransf_1"/>
    <property type="match status" value="1"/>
</dbReference>
<dbReference type="EMBL" id="LR130779">
    <property type="protein sequence ID" value="VDN66452.1"/>
    <property type="molecule type" value="Genomic_DNA"/>
</dbReference>
<dbReference type="GO" id="GO:0008080">
    <property type="term" value="F:N-acetyltransferase activity"/>
    <property type="evidence" value="ECO:0007669"/>
    <property type="project" value="InterPro"/>
</dbReference>
<dbReference type="PROSITE" id="PS51186">
    <property type="entry name" value="GNAT"/>
    <property type="match status" value="1"/>
</dbReference>
<organism evidence="2">
    <name type="scientific">Ectopseudomonas oleovorans</name>
    <name type="common">Pseudomonas oleovorans</name>
    <dbReference type="NCBI Taxonomy" id="301"/>
    <lineage>
        <taxon>Bacteria</taxon>
        <taxon>Pseudomonadati</taxon>
        <taxon>Pseudomonadota</taxon>
        <taxon>Gammaproteobacteria</taxon>
        <taxon>Pseudomonadales</taxon>
        <taxon>Pseudomonadaceae</taxon>
        <taxon>Ectopseudomonas</taxon>
    </lineage>
</organism>
<dbReference type="PANTHER" id="PTHR13947:SF37">
    <property type="entry name" value="LD18367P"/>
    <property type="match status" value="1"/>
</dbReference>
<reference evidence="2" key="1">
    <citation type="submission" date="2018-11" db="EMBL/GenBank/DDBJ databases">
        <authorList>
            <consortium name="Genoscope - CEA"/>
            <person name="William W."/>
        </authorList>
    </citation>
    <scope>NUCLEOTIDE SEQUENCE [LARGE SCALE GENOMIC DNA]</scope>
    <source>
        <strain evidence="2">T9AD</strain>
    </source>
</reference>
<dbReference type="InterPro" id="IPR050769">
    <property type="entry name" value="NAT_camello-type"/>
</dbReference>
<evidence type="ECO:0000256" key="1">
    <source>
        <dbReference type="ARBA" id="ARBA00022679"/>
    </source>
</evidence>
<dbReference type="OrthoDB" id="9813917at2"/>
<dbReference type="EC" id="2.3.1.-" evidence="2"/>
<gene>
    <name evidence="2" type="primary">yvbK</name>
    <name evidence="2" type="ORF">POT9AD_5477</name>
</gene>
<dbReference type="SUPFAM" id="SSF55729">
    <property type="entry name" value="Acyl-CoA N-acyltransferases (Nat)"/>
    <property type="match status" value="1"/>
</dbReference>
<dbReference type="AlphaFoldDB" id="A0A653BCR2"/>
<evidence type="ECO:0000313" key="2">
    <source>
        <dbReference type="EMBL" id="VDN66452.1"/>
    </source>
</evidence>
<protein>
    <submittedName>
        <fullName evidence="2">Uncharacterized N-acetyltransferase YvbK</fullName>
        <ecNumber evidence="2">2.3.1.-</ecNumber>
    </submittedName>
</protein>
<proteinExistence type="predicted"/>
<keyword evidence="2" id="KW-0012">Acyltransferase</keyword>
<dbReference type="InterPro" id="IPR016181">
    <property type="entry name" value="Acyl_CoA_acyltransferase"/>
</dbReference>